<evidence type="ECO:0000313" key="1">
    <source>
        <dbReference type="EMBL" id="KAJ3658151.1"/>
    </source>
</evidence>
<comment type="caution">
    <text evidence="1">The sequence shown here is derived from an EMBL/GenBank/DDBJ whole genome shotgun (WGS) entry which is preliminary data.</text>
</comment>
<dbReference type="Proteomes" id="UP001168821">
    <property type="component" value="Unassembled WGS sequence"/>
</dbReference>
<gene>
    <name evidence="1" type="ORF">Zmor_009909</name>
</gene>
<protein>
    <submittedName>
        <fullName evidence="1">Uncharacterized protein</fullName>
    </submittedName>
</protein>
<proteinExistence type="predicted"/>
<dbReference type="EMBL" id="JALNTZ010000003">
    <property type="protein sequence ID" value="KAJ3658151.1"/>
    <property type="molecule type" value="Genomic_DNA"/>
</dbReference>
<accession>A0AA38IQF1</accession>
<evidence type="ECO:0000313" key="2">
    <source>
        <dbReference type="Proteomes" id="UP001168821"/>
    </source>
</evidence>
<dbReference type="AlphaFoldDB" id="A0AA38IQF1"/>
<keyword evidence="2" id="KW-1185">Reference proteome</keyword>
<organism evidence="1 2">
    <name type="scientific">Zophobas morio</name>
    <dbReference type="NCBI Taxonomy" id="2755281"/>
    <lineage>
        <taxon>Eukaryota</taxon>
        <taxon>Metazoa</taxon>
        <taxon>Ecdysozoa</taxon>
        <taxon>Arthropoda</taxon>
        <taxon>Hexapoda</taxon>
        <taxon>Insecta</taxon>
        <taxon>Pterygota</taxon>
        <taxon>Neoptera</taxon>
        <taxon>Endopterygota</taxon>
        <taxon>Coleoptera</taxon>
        <taxon>Polyphaga</taxon>
        <taxon>Cucujiformia</taxon>
        <taxon>Tenebrionidae</taxon>
        <taxon>Zophobas</taxon>
    </lineage>
</organism>
<name>A0AA38IQF1_9CUCU</name>
<sequence>MIQLRLLSGFIPYIDVYPLPNHQQSQYCNYAYLSIFNKAHDGFTQKNARNATRKSRLCCKNPKIVSNTANWTRIIKPEGKDQIRIRDTRPQKCSLALFFYRIRRNPSKSSPLLGSVSISSYGKDAKRRTRHRQKFVKSTTSYPDGPPLRTWGRRTPCGGRRGGIKIDKFAAYSTIQVSSFSVLTSLHRLTSFLPIRCK</sequence>
<reference evidence="1" key="1">
    <citation type="journal article" date="2023" name="G3 (Bethesda)">
        <title>Whole genome assemblies of Zophobas morio and Tenebrio molitor.</title>
        <authorList>
            <person name="Kaur S."/>
            <person name="Stinson S.A."/>
            <person name="diCenzo G.C."/>
        </authorList>
    </citation>
    <scope>NUCLEOTIDE SEQUENCE</scope>
    <source>
        <strain evidence="1">QUZm001</strain>
    </source>
</reference>